<dbReference type="SUPFAM" id="SSF51905">
    <property type="entry name" value="FAD/NAD(P)-binding domain"/>
    <property type="match status" value="2"/>
</dbReference>
<dbReference type="EMBL" id="MTYJ01000002">
    <property type="protein sequence ID" value="OQV25496.1"/>
    <property type="molecule type" value="Genomic_DNA"/>
</dbReference>
<proteinExistence type="inferred from homology"/>
<dbReference type="OrthoDB" id="5046242at2759"/>
<accession>A0A1W0XDD3</accession>
<dbReference type="Gene3D" id="3.90.660.10">
    <property type="match status" value="2"/>
</dbReference>
<protein>
    <submittedName>
        <fullName evidence="10">Spermine oxidase</fullName>
    </submittedName>
</protein>
<evidence type="ECO:0000256" key="2">
    <source>
        <dbReference type="ARBA" id="ARBA00004496"/>
    </source>
</evidence>
<keyword evidence="7" id="KW-0560">Oxidoreductase</keyword>
<dbReference type="Proteomes" id="UP000192578">
    <property type="component" value="Unassembled WGS sequence"/>
</dbReference>
<evidence type="ECO:0000313" key="11">
    <source>
        <dbReference type="Proteomes" id="UP000192578"/>
    </source>
</evidence>
<keyword evidence="11" id="KW-1185">Reference proteome</keyword>
<dbReference type="GO" id="GO:0005737">
    <property type="term" value="C:cytoplasm"/>
    <property type="evidence" value="ECO:0007669"/>
    <property type="project" value="UniProtKB-SubCell"/>
</dbReference>
<dbReference type="SUPFAM" id="SSF54373">
    <property type="entry name" value="FAD-linked reductases, C-terminal domain"/>
    <property type="match status" value="2"/>
</dbReference>
<feature type="signal peptide" evidence="8">
    <location>
        <begin position="1"/>
        <end position="22"/>
    </location>
</feature>
<dbReference type="AlphaFoldDB" id="A0A1W0XDD3"/>
<dbReference type="InterPro" id="IPR002937">
    <property type="entry name" value="Amino_oxidase"/>
</dbReference>
<evidence type="ECO:0000259" key="9">
    <source>
        <dbReference type="Pfam" id="PF01593"/>
    </source>
</evidence>
<comment type="subcellular location">
    <subcellularLocation>
        <location evidence="2">Cytoplasm</location>
    </subcellularLocation>
</comment>
<dbReference type="InterPro" id="IPR036188">
    <property type="entry name" value="FAD/NAD-bd_sf"/>
</dbReference>
<sequence length="1020" mass="110302">MKQSSLPHFKWTLLLLVKFCFCTTVQPNLDEGSAKIVIVGAGASGLAAAQRLYDAGFQAVTILEAEPRTGGRVHAQVIPGSGIVDLGGQFVHGKNTVLYNFAKDNDFLAPPITGRPEAPDFWLASLDGGVSLTAEDQRIINKEKGIFEEASEALNTVANDSTIDSLSSEAVRGPLFANALPAGVSRPWSEETYDVAIRSEMSWTGSPDPRLTSTRSFSDYKQEGGNFYLKPTVSMHDVLSAMTDTFPRSWLVHNRTVTKVEALRADGSSGPSRGVKLSVTSNDGAAAEVYEADHVIVTVSLGVLKSQPDLFNPVLSTKKLDAISKAGFGSITKLFLKFPSPFWTELGSGGNSGFGLIYPKPFLLTPTATETDPSIRGRPWHRYAFHFGPVDSANNTILLWVSGEGSIKVDELSDEQVINDILPVLQTFAGSVEVPQPESLTRERWSNKTNFEGTYSYFSLASARANLSPADLASPEWPFPNTYGNNGESIAHRLLFAGEATHSEYFSTIHGAILSGQREADRITRYYTKASTVTSATPTSSNAPIGTSATPTSSNAPIATVFSASLGGQPKMKRPSSRHFKWTVLLLTILFLCTAASPRNLDEPNAEIVIIGAGAAGLAAAQRLYDAGFRAVTVLEAEPRTGGRVHAQVIPGSGFVELGGQFAHGKNTVLYNFAKDNDFLAPPITGRPEAPDFWLTAINGGVKLTAEDQRIINKENEIFVKASDALSTVANDSTTHSLSSEAVRGPLFANAVPAGVPRPWFEETYDVAIRTEMSWTGSPDPRLTFTQSFSDYQQDGGDNYLKPTVSMHDVVSAMTATFPRSWLVHNRTVTTIEALRADGSSGPSRGVKLSVTSNDGAAPEVYEADYVIVTVSLGVLKSQPDLFKPVLPKKKLDAISKGGFGTITKLFLKFPSPFWKELGPEDAKWFGLIYPKPFLLTPTATENDSNIRNRPWHRYAFYFGPVDSANNTLLLWVAGEGSSKVDALSDDKVIKDIWPVLQTFAGSVNVPEPQTLIRSVHESA</sequence>
<dbReference type="Gene3D" id="3.50.50.60">
    <property type="entry name" value="FAD/NAD(P)-binding domain"/>
    <property type="match status" value="2"/>
</dbReference>
<dbReference type="PANTHER" id="PTHR10742">
    <property type="entry name" value="FLAVIN MONOAMINE OXIDASE"/>
    <property type="match status" value="1"/>
</dbReference>
<feature type="chain" id="PRO_5013275090" evidence="8">
    <location>
        <begin position="23"/>
        <end position="1020"/>
    </location>
</feature>
<evidence type="ECO:0000256" key="4">
    <source>
        <dbReference type="ARBA" id="ARBA00022490"/>
    </source>
</evidence>
<evidence type="ECO:0000256" key="7">
    <source>
        <dbReference type="ARBA" id="ARBA00023002"/>
    </source>
</evidence>
<keyword evidence="5" id="KW-0285">Flavoprotein</keyword>
<evidence type="ECO:0000256" key="3">
    <source>
        <dbReference type="ARBA" id="ARBA00005995"/>
    </source>
</evidence>
<comment type="caution">
    <text evidence="10">The sequence shown here is derived from an EMBL/GenBank/DDBJ whole genome shotgun (WGS) entry which is preliminary data.</text>
</comment>
<organism evidence="10 11">
    <name type="scientific">Hypsibius exemplaris</name>
    <name type="common">Freshwater tardigrade</name>
    <dbReference type="NCBI Taxonomy" id="2072580"/>
    <lineage>
        <taxon>Eukaryota</taxon>
        <taxon>Metazoa</taxon>
        <taxon>Ecdysozoa</taxon>
        <taxon>Tardigrada</taxon>
        <taxon>Eutardigrada</taxon>
        <taxon>Parachela</taxon>
        <taxon>Hypsibioidea</taxon>
        <taxon>Hypsibiidae</taxon>
        <taxon>Hypsibius</taxon>
    </lineage>
</organism>
<keyword evidence="6" id="KW-0274">FAD</keyword>
<keyword evidence="8" id="KW-0732">Signal</keyword>
<name>A0A1W0XDD3_HYPEX</name>
<dbReference type="Pfam" id="PF01593">
    <property type="entry name" value="Amino_oxidase"/>
    <property type="match status" value="2"/>
</dbReference>
<evidence type="ECO:0000256" key="8">
    <source>
        <dbReference type="SAM" id="SignalP"/>
    </source>
</evidence>
<evidence type="ECO:0000256" key="5">
    <source>
        <dbReference type="ARBA" id="ARBA00022630"/>
    </source>
</evidence>
<keyword evidence="4" id="KW-0963">Cytoplasm</keyword>
<reference evidence="11" key="1">
    <citation type="submission" date="2017-01" db="EMBL/GenBank/DDBJ databases">
        <title>Comparative genomics of anhydrobiosis in the tardigrade Hypsibius dujardini.</title>
        <authorList>
            <person name="Yoshida Y."/>
            <person name="Koutsovoulos G."/>
            <person name="Laetsch D."/>
            <person name="Stevens L."/>
            <person name="Kumar S."/>
            <person name="Horikawa D."/>
            <person name="Ishino K."/>
            <person name="Komine S."/>
            <person name="Tomita M."/>
            <person name="Blaxter M."/>
            <person name="Arakawa K."/>
        </authorList>
    </citation>
    <scope>NUCLEOTIDE SEQUENCE [LARGE SCALE GENOMIC DNA]</scope>
    <source>
        <strain evidence="11">Z151</strain>
    </source>
</reference>
<dbReference type="GO" id="GO:0046592">
    <property type="term" value="F:polyamine oxidase activity"/>
    <property type="evidence" value="ECO:0007669"/>
    <property type="project" value="TreeGrafter"/>
</dbReference>
<feature type="domain" description="Amine oxidase" evidence="9">
    <location>
        <begin position="616"/>
        <end position="1015"/>
    </location>
</feature>
<feature type="domain" description="Amine oxidase" evidence="9">
    <location>
        <begin position="44"/>
        <end position="523"/>
    </location>
</feature>
<comment type="cofactor">
    <cofactor evidence="1">
        <name>FAD</name>
        <dbReference type="ChEBI" id="CHEBI:57692"/>
    </cofactor>
</comment>
<evidence type="ECO:0000256" key="6">
    <source>
        <dbReference type="ARBA" id="ARBA00022827"/>
    </source>
</evidence>
<dbReference type="PANTHER" id="PTHR10742:SF405">
    <property type="entry name" value="PEROXISOMAL N(1)-ACETYL-SPERMINE_SPERMIDINE OXIDASE"/>
    <property type="match status" value="1"/>
</dbReference>
<gene>
    <name evidence="10" type="ORF">BV898_00437</name>
</gene>
<evidence type="ECO:0000313" key="10">
    <source>
        <dbReference type="EMBL" id="OQV25496.1"/>
    </source>
</evidence>
<evidence type="ECO:0000256" key="1">
    <source>
        <dbReference type="ARBA" id="ARBA00001974"/>
    </source>
</evidence>
<dbReference type="InterPro" id="IPR050281">
    <property type="entry name" value="Flavin_monoamine_oxidase"/>
</dbReference>
<comment type="similarity">
    <text evidence="3">Belongs to the flavin monoamine oxidase family.</text>
</comment>